<dbReference type="Proteomes" id="UP000814140">
    <property type="component" value="Unassembled WGS sequence"/>
</dbReference>
<reference evidence="1" key="2">
    <citation type="journal article" date="2022" name="New Phytol.">
        <title>Evolutionary transition to the ectomycorrhizal habit in the genomes of a hyperdiverse lineage of mushroom-forming fungi.</title>
        <authorList>
            <person name="Looney B."/>
            <person name="Miyauchi S."/>
            <person name="Morin E."/>
            <person name="Drula E."/>
            <person name="Courty P.E."/>
            <person name="Kohler A."/>
            <person name="Kuo A."/>
            <person name="LaButti K."/>
            <person name="Pangilinan J."/>
            <person name="Lipzen A."/>
            <person name="Riley R."/>
            <person name="Andreopoulos W."/>
            <person name="He G."/>
            <person name="Johnson J."/>
            <person name="Nolan M."/>
            <person name="Tritt A."/>
            <person name="Barry K.W."/>
            <person name="Grigoriev I.V."/>
            <person name="Nagy L.G."/>
            <person name="Hibbett D."/>
            <person name="Henrissat B."/>
            <person name="Matheny P.B."/>
            <person name="Labbe J."/>
            <person name="Martin F.M."/>
        </authorList>
    </citation>
    <scope>NUCLEOTIDE SEQUENCE</scope>
    <source>
        <strain evidence="1">HHB10654</strain>
    </source>
</reference>
<keyword evidence="1" id="KW-0808">Transferase</keyword>
<dbReference type="EMBL" id="MU277217">
    <property type="protein sequence ID" value="KAI0060673.1"/>
    <property type="molecule type" value="Genomic_DNA"/>
</dbReference>
<organism evidence="1 2">
    <name type="scientific">Artomyces pyxidatus</name>
    <dbReference type="NCBI Taxonomy" id="48021"/>
    <lineage>
        <taxon>Eukaryota</taxon>
        <taxon>Fungi</taxon>
        <taxon>Dikarya</taxon>
        <taxon>Basidiomycota</taxon>
        <taxon>Agaricomycotina</taxon>
        <taxon>Agaricomycetes</taxon>
        <taxon>Russulales</taxon>
        <taxon>Auriscalpiaceae</taxon>
        <taxon>Artomyces</taxon>
    </lineage>
</organism>
<gene>
    <name evidence="1" type="ORF">BV25DRAFT_1887913</name>
</gene>
<sequence>MSSTITTTIAATNGVKVKVDDLPTVRPTAILHRTPWRPPVAVSAQGVYVTLEDGRTIIDGVGGAAVACIGNGHPVVLKALKEQVDKVSYVYNMQLSNEPAEELAQILIDSGKGAFELCGFAAGGSEAMEGVLKLARQYFYEVGQPKRTNFISRQLSYHGNCVATLSLSGNPARRVPYEDILIHEGYHKVSPAYAKRFQKPEETEEQYVERLRQELEDKFLELGPDTVIGFVAETVVGATTGACPAPKGYFKAMKSVCKKYGALFILDEVMSGMGRMGTMHAWESFGDGEAPDMQAVAKGLGGGYASIGAILVNKQIADGIRDKNGFWKHGHTYQAHPLACAASVAVQKVIASENLLENGRVTGEYLASLLRQRLQSPNALAAPYTFDVRGGGSFWAVEFDFTGPDARKVDLRGGKFAMIVQARCLDEGLVIMGMTGGANLEGTVGDHCIFAPAYNVTKEEVEKIVDIFVDSVESVLTESFV</sequence>
<proteinExistence type="predicted"/>
<name>A0ACB8SVZ9_9AGAM</name>
<evidence type="ECO:0000313" key="1">
    <source>
        <dbReference type="EMBL" id="KAI0060673.1"/>
    </source>
</evidence>
<comment type="caution">
    <text evidence="1">The sequence shown here is derived from an EMBL/GenBank/DDBJ whole genome shotgun (WGS) entry which is preliminary data.</text>
</comment>
<keyword evidence="2" id="KW-1185">Reference proteome</keyword>
<reference evidence="1" key="1">
    <citation type="submission" date="2021-03" db="EMBL/GenBank/DDBJ databases">
        <authorList>
            <consortium name="DOE Joint Genome Institute"/>
            <person name="Ahrendt S."/>
            <person name="Looney B.P."/>
            <person name="Miyauchi S."/>
            <person name="Morin E."/>
            <person name="Drula E."/>
            <person name="Courty P.E."/>
            <person name="Chicoki N."/>
            <person name="Fauchery L."/>
            <person name="Kohler A."/>
            <person name="Kuo A."/>
            <person name="Labutti K."/>
            <person name="Pangilinan J."/>
            <person name="Lipzen A."/>
            <person name="Riley R."/>
            <person name="Andreopoulos W."/>
            <person name="He G."/>
            <person name="Johnson J."/>
            <person name="Barry K.W."/>
            <person name="Grigoriev I.V."/>
            <person name="Nagy L."/>
            <person name="Hibbett D."/>
            <person name="Henrissat B."/>
            <person name="Matheny P.B."/>
            <person name="Labbe J."/>
            <person name="Martin F."/>
        </authorList>
    </citation>
    <scope>NUCLEOTIDE SEQUENCE</scope>
    <source>
        <strain evidence="1">HHB10654</strain>
    </source>
</reference>
<protein>
    <submittedName>
        <fullName evidence="1">PLP-dependent transferase</fullName>
    </submittedName>
</protein>
<accession>A0ACB8SVZ9</accession>
<evidence type="ECO:0000313" key="2">
    <source>
        <dbReference type="Proteomes" id="UP000814140"/>
    </source>
</evidence>